<dbReference type="Pfam" id="PF02518">
    <property type="entry name" value="HATPase_c"/>
    <property type="match status" value="1"/>
</dbReference>
<dbReference type="InterPro" id="IPR013655">
    <property type="entry name" value="PAS_fold_3"/>
</dbReference>
<evidence type="ECO:0000313" key="15">
    <source>
        <dbReference type="EMBL" id="KKO04987.1"/>
    </source>
</evidence>
<dbReference type="InterPro" id="IPR005467">
    <property type="entry name" value="His_kinase_dom"/>
</dbReference>
<evidence type="ECO:0000256" key="6">
    <source>
        <dbReference type="ARBA" id="ARBA00022692"/>
    </source>
</evidence>
<accession>A0A0F9XZV1</accession>
<evidence type="ECO:0000256" key="5">
    <source>
        <dbReference type="ARBA" id="ARBA00022679"/>
    </source>
</evidence>
<keyword evidence="9 10" id="KW-0472">Membrane</keyword>
<keyword evidence="4" id="KW-0597">Phosphoprotein</keyword>
<feature type="domain" description="CHASE" evidence="14">
    <location>
        <begin position="110"/>
        <end position="219"/>
    </location>
</feature>
<dbReference type="Gene3D" id="1.10.287.130">
    <property type="match status" value="1"/>
</dbReference>
<feature type="transmembrane region" description="Helical" evidence="10">
    <location>
        <begin position="255"/>
        <end position="276"/>
    </location>
</feature>
<dbReference type="InterPro" id="IPR036097">
    <property type="entry name" value="HisK_dim/P_sf"/>
</dbReference>
<dbReference type="CDD" id="cd00075">
    <property type="entry name" value="HATPase"/>
    <property type="match status" value="1"/>
</dbReference>
<dbReference type="Pfam" id="PF13426">
    <property type="entry name" value="PAS_9"/>
    <property type="match status" value="3"/>
</dbReference>
<feature type="domain" description="Histidine kinase" evidence="11">
    <location>
        <begin position="1307"/>
        <end position="1519"/>
    </location>
</feature>
<dbReference type="Pfam" id="PF00512">
    <property type="entry name" value="HisKA"/>
    <property type="match status" value="1"/>
</dbReference>
<dbReference type="InterPro" id="IPR000014">
    <property type="entry name" value="PAS"/>
</dbReference>
<proteinExistence type="predicted"/>
<evidence type="ECO:0000256" key="4">
    <source>
        <dbReference type="ARBA" id="ARBA00022553"/>
    </source>
</evidence>
<keyword evidence="8 10" id="KW-1133">Transmembrane helix</keyword>
<keyword evidence="7" id="KW-0418">Kinase</keyword>
<dbReference type="GO" id="GO:0000155">
    <property type="term" value="F:phosphorelay sensor kinase activity"/>
    <property type="evidence" value="ECO:0007669"/>
    <property type="project" value="InterPro"/>
</dbReference>
<dbReference type="EC" id="2.7.13.3" evidence="3"/>
<dbReference type="SUPFAM" id="SSF47384">
    <property type="entry name" value="Homodimeric domain of signal transducing histidine kinase"/>
    <property type="match status" value="1"/>
</dbReference>
<reference evidence="15" key="1">
    <citation type="journal article" date="2015" name="Nature">
        <title>Complex archaea that bridge the gap between prokaryotes and eukaryotes.</title>
        <authorList>
            <person name="Spang A."/>
            <person name="Saw J.H."/>
            <person name="Jorgensen S.L."/>
            <person name="Zaremba-Niedzwiedzka K."/>
            <person name="Martijn J."/>
            <person name="Lind A.E."/>
            <person name="van Eijk R."/>
            <person name="Schleper C."/>
            <person name="Guy L."/>
            <person name="Ettema T.J."/>
        </authorList>
    </citation>
    <scope>NUCLEOTIDE SEQUENCE</scope>
</reference>
<dbReference type="InterPro" id="IPR042240">
    <property type="entry name" value="CHASE_sf"/>
</dbReference>
<evidence type="ECO:0000256" key="3">
    <source>
        <dbReference type="ARBA" id="ARBA00012438"/>
    </source>
</evidence>
<dbReference type="SMART" id="SM00388">
    <property type="entry name" value="HisKA"/>
    <property type="match status" value="1"/>
</dbReference>
<dbReference type="Pfam" id="PF08447">
    <property type="entry name" value="PAS_3"/>
    <property type="match status" value="2"/>
</dbReference>
<dbReference type="Gene3D" id="3.30.450.350">
    <property type="entry name" value="CHASE domain"/>
    <property type="match status" value="1"/>
</dbReference>
<sequence length="1522" mass="174748">MSEPEKSSVFKNPLLYGFLAFFLVLIITQFIAFQKNQLHQKTERQEIEQRVSTLKVDLQNVLSQGFYATQTLSFIVDHYGIPENFDSVAQLLLNSNKNIDALELVNGDGVITHVYPLKGNEVLGLNILNDPDNKFGAKTTLEKEDYYTAGPIFLRQGGSGIIGRRPLYKEGEFNGFVAAVVRLSTVINAIHLDTIKESKFSYKLVKINANNSEETFYASENITKEEAIIIPLIASQGEWKLYVFSNKNSSYTTTLLFSILGLLLSLVCGILSWFLMRQPAKLNKLVEEKTALLKSSQDRYRLLIEEASDCIVLSDFSGNVLDINPYGVQMFGYNKDELLTKNLKDLVSTEDSIQLPSRFFKLKEGKTIRSERNFIKKDGTPFYGEVSAKKLNETAVLGIIRDITKRKELELAAEENLVKFSKAYNNRFVGMAIKDHNNRFVDANCYFLDLTGYTLEEVKGKTIIELGLIDLEEELKKNPSLNVFNGSDQVDKIEVEFTNKKGNKLHLITSIEPYEYLGKKLNLSTYIDQTEAYNANLATLHSERKYKQFTERISDAFVAFDSEWNFVDINAKAAKVVGMDVKEMLGKNVWDEYPEFKKTEGYAMFKGAMARQVYTYFEQYHPKVGKWIEHHLYPSATGLSIYFRDITHRKKEDHEKQKLISVIENSPGFIGLATIDGKPLFLNDAGKKLIDLPCDFDIKNATIHDFFAEEYKDVVTNEHLPTIMEKGLWTGEVPLKNLKSKKTIPLEFSGFIIKDKTTNEPIGIGSIGFDLTERKKSQKEILELQGKMNAAIRIGKIGYWDFDVKTETFICSPLMYTIYDIDPDNVLTISFLETIIHPDDVEKHRQNVRDLIIEKSTHTFTYRIIVTDGSIKHLMVEVEVIRDPDNMAVNFRGTVIDITKEKVADIEILELKNKMDIAMRIGKIGYWDYDFFTKTIHWSPRLFEIYDVDTDTEITLQFVETLMHPDDIERHRELVNNITDDIDNYSISYRIIVRDGSIKHLLAEMEVVRNEEKTPIKYRGTIVDITKQNNAEKEIVSLQSKMDAAIRIGNIGYWHWDMTCNIVEWSKEMFAMHEIDPSIVMTVDMVRDTIYAEDLILMDKILTSKPEDSHQSPGIYRIQLKNKTFKYFLASSELVFDTNGKPIIYRGTAMDITKSILAEEALIESQEKFLKAFQTNLIGMIMIDNERKVIEANETAYTLLNTNREELIGKIILETGVVKVDEKERFKILEQFSETGKCINQELVIYLRNGQKRSILISIEPLNFNNKENFLVSLFDDTKRKEAEINLENQYFELQKTNSELDSFVYSASHELRAPLSSVLGLIHLIQMEEIDPKLFQHINMMEKSIVRLDSFIKDIIEYSRNKHVQVKLESINFTNLIEQSLESFWYLDNTSKINIEVSVDEIIEFASDSKRISILLNNFISNAIKYHDVKKVSPSIWISVKTTKKEAIIEIKDNGVGMAKDQLEKIFEMFYRVSSKVMGSGIGLYIVKEVIFKLNGKIEVKSKIGEGSTFTLKIPNESVRL</sequence>
<dbReference type="SMART" id="SM00086">
    <property type="entry name" value="PAC"/>
    <property type="match status" value="6"/>
</dbReference>
<dbReference type="SUPFAM" id="SSF55874">
    <property type="entry name" value="ATPase domain of HSP90 chaperone/DNA topoisomerase II/histidine kinase"/>
    <property type="match status" value="1"/>
</dbReference>
<evidence type="ECO:0000256" key="8">
    <source>
        <dbReference type="ARBA" id="ARBA00022989"/>
    </source>
</evidence>
<dbReference type="PROSITE" id="PS50112">
    <property type="entry name" value="PAS"/>
    <property type="match status" value="3"/>
</dbReference>
<evidence type="ECO:0000259" key="13">
    <source>
        <dbReference type="PROSITE" id="PS50113"/>
    </source>
</evidence>
<dbReference type="Gene3D" id="2.10.70.100">
    <property type="match status" value="2"/>
</dbReference>
<keyword evidence="6 10" id="KW-0812">Transmembrane</keyword>
<dbReference type="NCBIfam" id="TIGR00229">
    <property type="entry name" value="sensory_box"/>
    <property type="match status" value="6"/>
</dbReference>
<dbReference type="InterPro" id="IPR052162">
    <property type="entry name" value="Sensor_kinase/Photoreceptor"/>
</dbReference>
<feature type="domain" description="PAS" evidence="12">
    <location>
        <begin position="296"/>
        <end position="351"/>
    </location>
</feature>
<dbReference type="CDD" id="cd00130">
    <property type="entry name" value="PAS"/>
    <property type="match status" value="6"/>
</dbReference>
<dbReference type="InterPro" id="IPR036890">
    <property type="entry name" value="HATPase_C_sf"/>
</dbReference>
<dbReference type="Gene3D" id="3.30.565.10">
    <property type="entry name" value="Histidine kinase-like ATPase, C-terminal domain"/>
    <property type="match status" value="1"/>
</dbReference>
<organism evidence="15">
    <name type="scientific">marine sediment metagenome</name>
    <dbReference type="NCBI Taxonomy" id="412755"/>
    <lineage>
        <taxon>unclassified sequences</taxon>
        <taxon>metagenomes</taxon>
        <taxon>ecological metagenomes</taxon>
    </lineage>
</organism>
<feature type="transmembrane region" description="Helical" evidence="10">
    <location>
        <begin position="14"/>
        <end position="33"/>
    </location>
</feature>
<dbReference type="InterPro" id="IPR013656">
    <property type="entry name" value="PAS_4"/>
</dbReference>
<dbReference type="GO" id="GO:0016020">
    <property type="term" value="C:membrane"/>
    <property type="evidence" value="ECO:0007669"/>
    <property type="project" value="UniProtKB-SubCell"/>
</dbReference>
<dbReference type="InterPro" id="IPR004358">
    <property type="entry name" value="Sig_transdc_His_kin-like_C"/>
</dbReference>
<dbReference type="Pfam" id="PF08448">
    <property type="entry name" value="PAS_4"/>
    <property type="match status" value="1"/>
</dbReference>
<evidence type="ECO:0000256" key="9">
    <source>
        <dbReference type="ARBA" id="ARBA00023136"/>
    </source>
</evidence>
<name>A0A0F9XZV1_9ZZZZ</name>
<evidence type="ECO:0000256" key="7">
    <source>
        <dbReference type="ARBA" id="ARBA00022777"/>
    </source>
</evidence>
<dbReference type="CDD" id="cd00082">
    <property type="entry name" value="HisKA"/>
    <property type="match status" value="1"/>
</dbReference>
<evidence type="ECO:0000259" key="11">
    <source>
        <dbReference type="PROSITE" id="PS50109"/>
    </source>
</evidence>
<gene>
    <name evidence="15" type="ORF">LCGC14_0078060</name>
</gene>
<dbReference type="SMART" id="SM01079">
    <property type="entry name" value="CHASE"/>
    <property type="match status" value="1"/>
</dbReference>
<dbReference type="InterPro" id="IPR003661">
    <property type="entry name" value="HisK_dim/P_dom"/>
</dbReference>
<evidence type="ECO:0000259" key="14">
    <source>
        <dbReference type="PROSITE" id="PS50839"/>
    </source>
</evidence>
<dbReference type="SMART" id="SM00387">
    <property type="entry name" value="HATPase_c"/>
    <property type="match status" value="1"/>
</dbReference>
<protein>
    <recommendedName>
        <fullName evidence="3">histidine kinase</fullName>
        <ecNumber evidence="3">2.7.13.3</ecNumber>
    </recommendedName>
</protein>
<comment type="subcellular location">
    <subcellularLocation>
        <location evidence="2">Membrane</location>
    </subcellularLocation>
</comment>
<evidence type="ECO:0000256" key="1">
    <source>
        <dbReference type="ARBA" id="ARBA00000085"/>
    </source>
</evidence>
<comment type="caution">
    <text evidence="15">The sequence shown here is derived from an EMBL/GenBank/DDBJ whole genome shotgun (WGS) entry which is preliminary data.</text>
</comment>
<dbReference type="InterPro" id="IPR001610">
    <property type="entry name" value="PAC"/>
</dbReference>
<dbReference type="SMART" id="SM00091">
    <property type="entry name" value="PAS"/>
    <property type="match status" value="7"/>
</dbReference>
<dbReference type="PRINTS" id="PR00344">
    <property type="entry name" value="BCTRLSENSOR"/>
</dbReference>
<dbReference type="EMBL" id="LAZR01000020">
    <property type="protein sequence ID" value="KKO04987.1"/>
    <property type="molecule type" value="Genomic_DNA"/>
</dbReference>
<dbReference type="InterPro" id="IPR035965">
    <property type="entry name" value="PAS-like_dom_sf"/>
</dbReference>
<dbReference type="PROSITE" id="PS50109">
    <property type="entry name" value="HIS_KIN"/>
    <property type="match status" value="1"/>
</dbReference>
<evidence type="ECO:0000256" key="10">
    <source>
        <dbReference type="SAM" id="Phobius"/>
    </source>
</evidence>
<dbReference type="InterPro" id="IPR006189">
    <property type="entry name" value="CHASE_dom"/>
</dbReference>
<dbReference type="PANTHER" id="PTHR43304">
    <property type="entry name" value="PHYTOCHROME-LIKE PROTEIN CPH1"/>
    <property type="match status" value="1"/>
</dbReference>
<feature type="domain" description="PAC" evidence="13">
    <location>
        <begin position="985"/>
        <end position="1037"/>
    </location>
</feature>
<dbReference type="InterPro" id="IPR003594">
    <property type="entry name" value="HATPase_dom"/>
</dbReference>
<evidence type="ECO:0000259" key="12">
    <source>
        <dbReference type="PROSITE" id="PS50112"/>
    </source>
</evidence>
<feature type="domain" description="PAC" evidence="13">
    <location>
        <begin position="858"/>
        <end position="910"/>
    </location>
</feature>
<evidence type="ECO:0000256" key="2">
    <source>
        <dbReference type="ARBA" id="ARBA00004370"/>
    </source>
</evidence>
<dbReference type="PROSITE" id="PS50113">
    <property type="entry name" value="PAC"/>
    <property type="match status" value="2"/>
</dbReference>
<dbReference type="PANTHER" id="PTHR43304:SF1">
    <property type="entry name" value="PAC DOMAIN-CONTAINING PROTEIN"/>
    <property type="match status" value="1"/>
</dbReference>
<keyword evidence="5" id="KW-0808">Transferase</keyword>
<feature type="domain" description="PAS" evidence="12">
    <location>
        <begin position="1165"/>
        <end position="1210"/>
    </location>
</feature>
<dbReference type="SUPFAM" id="SSF55785">
    <property type="entry name" value="PYP-like sensor domain (PAS domain)"/>
    <property type="match status" value="8"/>
</dbReference>
<dbReference type="InterPro" id="IPR000700">
    <property type="entry name" value="PAS-assoc_C"/>
</dbReference>
<dbReference type="PROSITE" id="PS50839">
    <property type="entry name" value="CHASE"/>
    <property type="match status" value="1"/>
</dbReference>
<feature type="domain" description="PAS" evidence="12">
    <location>
        <begin position="542"/>
        <end position="588"/>
    </location>
</feature>
<comment type="catalytic activity">
    <reaction evidence="1">
        <text>ATP + protein L-histidine = ADP + protein N-phospho-L-histidine.</text>
        <dbReference type="EC" id="2.7.13.3"/>
    </reaction>
</comment>
<dbReference type="Gene3D" id="3.30.450.20">
    <property type="entry name" value="PAS domain"/>
    <property type="match status" value="8"/>
</dbReference>